<gene>
    <name evidence="2" type="ORF">QXL92_04340</name>
</gene>
<sequence>MSVPEVMFDDMPNHVCWLCKANTGHVINGDPTFVGSEVAPLTESHQLVCAAFICSICRGQSIALGSVEYGYGRRNLPGFFENARGDDLIWRPSAAETRSYPDVPQHIGEAAKEAYECDSYQHYRAAIMLARAVIEATAKDSGITTGNLFSKIEAMATQGLIRGKIRDAAHGVRELGNEMAHGDFVEPISAEESQLVIRLMGEILNDVYQSPAAIEQAQQAAEARRQGGQQ</sequence>
<name>A0AAJ1RYA1_9MYCO</name>
<dbReference type="InterPro" id="IPR025285">
    <property type="entry name" value="DUF4145"/>
</dbReference>
<protein>
    <submittedName>
        <fullName evidence="2">DUF4145 domain-containing protein</fullName>
    </submittedName>
</protein>
<dbReference type="RefSeq" id="WP_232004084.1">
    <property type="nucleotide sequence ID" value="NZ_JAUFSA010000001.1"/>
</dbReference>
<dbReference type="AlphaFoldDB" id="A0AAJ1RYA1"/>
<dbReference type="Proteomes" id="UP001229081">
    <property type="component" value="Unassembled WGS sequence"/>
</dbReference>
<organism evidence="2 3">
    <name type="scientific">Mycobacterium paragordonae</name>
    <dbReference type="NCBI Taxonomy" id="1389713"/>
    <lineage>
        <taxon>Bacteria</taxon>
        <taxon>Bacillati</taxon>
        <taxon>Actinomycetota</taxon>
        <taxon>Actinomycetes</taxon>
        <taxon>Mycobacteriales</taxon>
        <taxon>Mycobacteriaceae</taxon>
        <taxon>Mycobacterium</taxon>
    </lineage>
</organism>
<accession>A0AAJ1RYA1</accession>
<comment type="caution">
    <text evidence="2">The sequence shown here is derived from an EMBL/GenBank/DDBJ whole genome shotgun (WGS) entry which is preliminary data.</text>
</comment>
<dbReference type="EMBL" id="JAUFSA010000001">
    <property type="protein sequence ID" value="MDP7733980.1"/>
    <property type="molecule type" value="Genomic_DNA"/>
</dbReference>
<feature type="domain" description="DUF4145" evidence="1">
    <location>
        <begin position="112"/>
        <end position="200"/>
    </location>
</feature>
<evidence type="ECO:0000313" key="2">
    <source>
        <dbReference type="EMBL" id="MDP7733980.1"/>
    </source>
</evidence>
<proteinExistence type="predicted"/>
<evidence type="ECO:0000313" key="3">
    <source>
        <dbReference type="Proteomes" id="UP001229081"/>
    </source>
</evidence>
<reference evidence="2" key="1">
    <citation type="submission" date="2023-06" db="EMBL/GenBank/DDBJ databases">
        <title>Identification of two novel mycobacterium reveal diversities and complexities of Mycobacterium gordonae clade.</title>
        <authorList>
            <person name="Matsumoto Y."/>
            <person name="Nakamura S."/>
            <person name="Motooka D."/>
            <person name="Fukushima K."/>
        </authorList>
    </citation>
    <scope>NUCLEOTIDE SEQUENCE</scope>
    <source>
        <strain evidence="2">TY812</strain>
    </source>
</reference>
<dbReference type="Pfam" id="PF13643">
    <property type="entry name" value="DUF4145"/>
    <property type="match status" value="1"/>
</dbReference>
<evidence type="ECO:0000259" key="1">
    <source>
        <dbReference type="Pfam" id="PF13643"/>
    </source>
</evidence>